<dbReference type="EMBL" id="GG745368">
    <property type="protein sequence ID" value="KNE70865.1"/>
    <property type="molecule type" value="Genomic_DNA"/>
</dbReference>
<organism evidence="1 2">
    <name type="scientific">Allomyces macrogynus (strain ATCC 38327)</name>
    <name type="common">Allomyces javanicus var. macrogynus</name>
    <dbReference type="NCBI Taxonomy" id="578462"/>
    <lineage>
        <taxon>Eukaryota</taxon>
        <taxon>Fungi</taxon>
        <taxon>Fungi incertae sedis</taxon>
        <taxon>Blastocladiomycota</taxon>
        <taxon>Blastocladiomycetes</taxon>
        <taxon>Blastocladiales</taxon>
        <taxon>Blastocladiaceae</taxon>
        <taxon>Allomyces</taxon>
    </lineage>
</organism>
<protein>
    <submittedName>
        <fullName evidence="1">Uncharacterized protein</fullName>
    </submittedName>
</protein>
<evidence type="ECO:0000313" key="1">
    <source>
        <dbReference type="EMBL" id="KNE70865.1"/>
    </source>
</evidence>
<proteinExistence type="predicted"/>
<evidence type="ECO:0000313" key="2">
    <source>
        <dbReference type="Proteomes" id="UP000054350"/>
    </source>
</evidence>
<reference evidence="2" key="2">
    <citation type="submission" date="2009-11" db="EMBL/GenBank/DDBJ databases">
        <title>The Genome Sequence of Allomyces macrogynus strain ATCC 38327.</title>
        <authorList>
            <consortium name="The Broad Institute Genome Sequencing Platform"/>
            <person name="Russ C."/>
            <person name="Cuomo C."/>
            <person name="Shea T."/>
            <person name="Young S.K."/>
            <person name="Zeng Q."/>
            <person name="Koehrsen M."/>
            <person name="Haas B."/>
            <person name="Borodovsky M."/>
            <person name="Guigo R."/>
            <person name="Alvarado L."/>
            <person name="Berlin A."/>
            <person name="Borenstein D."/>
            <person name="Chen Z."/>
            <person name="Engels R."/>
            <person name="Freedman E."/>
            <person name="Gellesch M."/>
            <person name="Goldberg J."/>
            <person name="Griggs A."/>
            <person name="Gujja S."/>
            <person name="Heiman D."/>
            <person name="Hepburn T."/>
            <person name="Howarth C."/>
            <person name="Jen D."/>
            <person name="Larson L."/>
            <person name="Lewis B."/>
            <person name="Mehta T."/>
            <person name="Park D."/>
            <person name="Pearson M."/>
            <person name="Roberts A."/>
            <person name="Saif S."/>
            <person name="Shenoy N."/>
            <person name="Sisk P."/>
            <person name="Stolte C."/>
            <person name="Sykes S."/>
            <person name="Walk T."/>
            <person name="White J."/>
            <person name="Yandava C."/>
            <person name="Burger G."/>
            <person name="Gray M.W."/>
            <person name="Holland P.W.H."/>
            <person name="King N."/>
            <person name="Lang F.B.F."/>
            <person name="Roger A.J."/>
            <person name="Ruiz-Trillo I."/>
            <person name="Lander E."/>
            <person name="Nusbaum C."/>
        </authorList>
    </citation>
    <scope>NUCLEOTIDE SEQUENCE [LARGE SCALE GENOMIC DNA]</scope>
    <source>
        <strain evidence="2">ATCC 38327</strain>
    </source>
</reference>
<sequence>MQNSSPATWNFPVVIYSLPPTVWPRKPQPLVYTKIHRGIYAVPDDLVVRWWPDPSATTTDDSDLGFRHYKENYAHHLTAHSDLVLVRSGLTLFLATGCCSLSTDTWFW</sequence>
<name>A0A0L0T819_ALLM3</name>
<dbReference type="Proteomes" id="UP000054350">
    <property type="component" value="Unassembled WGS sequence"/>
</dbReference>
<gene>
    <name evidence="1" type="ORF">AMAG_20193</name>
</gene>
<reference evidence="1 2" key="1">
    <citation type="submission" date="2009-11" db="EMBL/GenBank/DDBJ databases">
        <title>Annotation of Allomyces macrogynus ATCC 38327.</title>
        <authorList>
            <consortium name="The Broad Institute Genome Sequencing Platform"/>
            <person name="Russ C."/>
            <person name="Cuomo C."/>
            <person name="Burger G."/>
            <person name="Gray M.W."/>
            <person name="Holland P.W.H."/>
            <person name="King N."/>
            <person name="Lang F.B.F."/>
            <person name="Roger A.J."/>
            <person name="Ruiz-Trillo I."/>
            <person name="Young S.K."/>
            <person name="Zeng Q."/>
            <person name="Gargeya S."/>
            <person name="Fitzgerald M."/>
            <person name="Haas B."/>
            <person name="Abouelleil A."/>
            <person name="Alvarado L."/>
            <person name="Arachchi H.M."/>
            <person name="Berlin A."/>
            <person name="Chapman S.B."/>
            <person name="Gearin G."/>
            <person name="Goldberg J."/>
            <person name="Griggs A."/>
            <person name="Gujja S."/>
            <person name="Hansen M."/>
            <person name="Heiman D."/>
            <person name="Howarth C."/>
            <person name="Larimer J."/>
            <person name="Lui A."/>
            <person name="MacDonald P.J.P."/>
            <person name="McCowen C."/>
            <person name="Montmayeur A."/>
            <person name="Murphy C."/>
            <person name="Neiman D."/>
            <person name="Pearson M."/>
            <person name="Priest M."/>
            <person name="Roberts A."/>
            <person name="Saif S."/>
            <person name="Shea T."/>
            <person name="Sisk P."/>
            <person name="Stolte C."/>
            <person name="Sykes S."/>
            <person name="Wortman J."/>
            <person name="Nusbaum C."/>
            <person name="Birren B."/>
        </authorList>
    </citation>
    <scope>NUCLEOTIDE SEQUENCE [LARGE SCALE GENOMIC DNA]</scope>
    <source>
        <strain evidence="1 2">ATCC 38327</strain>
    </source>
</reference>
<dbReference type="VEuPathDB" id="FungiDB:AMAG_20193"/>
<keyword evidence="2" id="KW-1185">Reference proteome</keyword>
<dbReference type="AlphaFoldDB" id="A0A0L0T819"/>
<accession>A0A0L0T819</accession>